<accession>A0A4U6SVB0</accession>
<dbReference type="OMA" id="CKNDWRI"/>
<dbReference type="Proteomes" id="UP000298652">
    <property type="component" value="Chromosome 9"/>
</dbReference>
<dbReference type="Gramene" id="TKV92670">
    <property type="protein sequence ID" value="TKV92670"/>
    <property type="gene ID" value="SEVIR_9G175250v2"/>
</dbReference>
<feature type="compositionally biased region" description="Acidic residues" evidence="1">
    <location>
        <begin position="151"/>
        <end position="160"/>
    </location>
</feature>
<protein>
    <recommendedName>
        <fullName evidence="2">Myb/SANT-like domain-containing protein</fullName>
    </recommendedName>
</protein>
<name>A0A4U6SVB0_SETVI</name>
<evidence type="ECO:0000313" key="4">
    <source>
        <dbReference type="Proteomes" id="UP000298652"/>
    </source>
</evidence>
<dbReference type="EMBL" id="CM016560">
    <property type="protein sequence ID" value="TKV92670.1"/>
    <property type="molecule type" value="Genomic_DNA"/>
</dbReference>
<sequence>MMDWTNVYTSIACNLFAEQVKKCNRLNTHLNSVGYIEVLNRFYQMIGIYLSKMQLKNKWDKLKTKLSEWNRLMKRQTGTGWDRIDGVIDMDDEWWRKARKDIPGCGGFRTKPLQNVDDLTVMFGDIINDETDHWNPMTFNPIIPQNHDTPIDVDNDDGENLDGGRDDIHVSPTEEDNGGTTGNDIEEVSPSIDNGKRRSRVVIDKGKKAKTGTTLVIQEKLSEIAEQAKAFTSRKGGDVTVEQVMDLVLDCGAGYGTDEHFIATELFVKKDQS</sequence>
<dbReference type="InterPro" id="IPR024752">
    <property type="entry name" value="Myb/SANT-like_dom"/>
</dbReference>
<dbReference type="Pfam" id="PF12776">
    <property type="entry name" value="Myb_DNA-bind_3"/>
    <property type="match status" value="1"/>
</dbReference>
<evidence type="ECO:0000256" key="1">
    <source>
        <dbReference type="SAM" id="MobiDB-lite"/>
    </source>
</evidence>
<organism evidence="3 4">
    <name type="scientific">Setaria viridis</name>
    <name type="common">Green bristlegrass</name>
    <name type="synonym">Setaria italica subsp. viridis</name>
    <dbReference type="NCBI Taxonomy" id="4556"/>
    <lineage>
        <taxon>Eukaryota</taxon>
        <taxon>Viridiplantae</taxon>
        <taxon>Streptophyta</taxon>
        <taxon>Embryophyta</taxon>
        <taxon>Tracheophyta</taxon>
        <taxon>Spermatophyta</taxon>
        <taxon>Magnoliopsida</taxon>
        <taxon>Liliopsida</taxon>
        <taxon>Poales</taxon>
        <taxon>Poaceae</taxon>
        <taxon>PACMAD clade</taxon>
        <taxon>Panicoideae</taxon>
        <taxon>Panicodae</taxon>
        <taxon>Paniceae</taxon>
        <taxon>Cenchrinae</taxon>
        <taxon>Setaria</taxon>
    </lineage>
</organism>
<feature type="domain" description="Myb/SANT-like" evidence="2">
    <location>
        <begin position="4"/>
        <end position="97"/>
    </location>
</feature>
<keyword evidence="4" id="KW-1185">Reference proteome</keyword>
<gene>
    <name evidence="3" type="ORF">SEVIR_9G175250v2</name>
</gene>
<proteinExistence type="predicted"/>
<reference evidence="3" key="1">
    <citation type="submission" date="2019-03" db="EMBL/GenBank/DDBJ databases">
        <title>WGS assembly of Setaria viridis.</title>
        <authorList>
            <person name="Huang P."/>
            <person name="Jenkins J."/>
            <person name="Grimwood J."/>
            <person name="Barry K."/>
            <person name="Healey A."/>
            <person name="Mamidi S."/>
            <person name="Sreedasyam A."/>
            <person name="Shu S."/>
            <person name="Feldman M."/>
            <person name="Wu J."/>
            <person name="Yu Y."/>
            <person name="Chen C."/>
            <person name="Johnson J."/>
            <person name="Rokhsar D."/>
            <person name="Baxter I."/>
            <person name="Schmutz J."/>
            <person name="Brutnell T."/>
            <person name="Kellogg E."/>
        </authorList>
    </citation>
    <scope>NUCLEOTIDE SEQUENCE [LARGE SCALE GENOMIC DNA]</scope>
</reference>
<evidence type="ECO:0000259" key="2">
    <source>
        <dbReference type="Pfam" id="PF12776"/>
    </source>
</evidence>
<dbReference type="PANTHER" id="PTHR47851:SF1">
    <property type="entry name" value="OS06G0588700 PROTEIN"/>
    <property type="match status" value="1"/>
</dbReference>
<feature type="region of interest" description="Disordered" evidence="1">
    <location>
        <begin position="143"/>
        <end position="193"/>
    </location>
</feature>
<evidence type="ECO:0000313" key="3">
    <source>
        <dbReference type="EMBL" id="TKV92670.1"/>
    </source>
</evidence>
<dbReference type="PANTHER" id="PTHR47851">
    <property type="entry name" value="OS06G0588700 PROTEIN-RELATED"/>
    <property type="match status" value="1"/>
</dbReference>
<dbReference type="AlphaFoldDB" id="A0A4U6SVB0"/>